<proteinExistence type="predicted"/>
<dbReference type="EMBL" id="JAAGAX010000013">
    <property type="protein sequence ID" value="KAF2295523.1"/>
    <property type="molecule type" value="Genomic_DNA"/>
</dbReference>
<sequence length="251" mass="26077">MAQVVGIRGVVSKAEVVLLTEEALEVEGREEVLGVEMVQTEALEAEGGGRRDHSSWNENNDSGETRPSTGRIGQTMLAEDGKLVVEAAGTKEGDGDGNDGGWKTSGGSWNQRGADKAFDWKNGTNNDGKGWKTSGGSWNQGGADNSQPRRLDSKNDESSNQAGGWGKGTNAGGESNDSWGKSSASSWGNKGDGNDVGWKTSGGSWSQRGADEGNGNQAGGWGKDTNAGGEPSDSGGKAPGSSWGKGRRRWK</sequence>
<feature type="compositionally biased region" description="Polar residues" evidence="1">
    <location>
        <begin position="134"/>
        <end position="146"/>
    </location>
</feature>
<dbReference type="Proteomes" id="UP000467840">
    <property type="component" value="Chromosome 7"/>
</dbReference>
<feature type="compositionally biased region" description="Basic and acidic residues" evidence="1">
    <location>
        <begin position="79"/>
        <end position="94"/>
    </location>
</feature>
<organism evidence="2 3">
    <name type="scientific">Hevea brasiliensis</name>
    <name type="common">Para rubber tree</name>
    <name type="synonym">Siphonia brasiliensis</name>
    <dbReference type="NCBI Taxonomy" id="3981"/>
    <lineage>
        <taxon>Eukaryota</taxon>
        <taxon>Viridiplantae</taxon>
        <taxon>Streptophyta</taxon>
        <taxon>Embryophyta</taxon>
        <taxon>Tracheophyta</taxon>
        <taxon>Spermatophyta</taxon>
        <taxon>Magnoliopsida</taxon>
        <taxon>eudicotyledons</taxon>
        <taxon>Gunneridae</taxon>
        <taxon>Pentapetalae</taxon>
        <taxon>rosids</taxon>
        <taxon>fabids</taxon>
        <taxon>Malpighiales</taxon>
        <taxon>Euphorbiaceae</taxon>
        <taxon>Crotonoideae</taxon>
        <taxon>Micrandreae</taxon>
        <taxon>Hevea</taxon>
    </lineage>
</organism>
<protein>
    <submittedName>
        <fullName evidence="2">Uncharacterized protein</fullName>
    </submittedName>
</protein>
<feature type="region of interest" description="Disordered" evidence="1">
    <location>
        <begin position="43"/>
        <end position="251"/>
    </location>
</feature>
<comment type="caution">
    <text evidence="2">The sequence shown here is derived from an EMBL/GenBank/DDBJ whole genome shotgun (WGS) entry which is preliminary data.</text>
</comment>
<evidence type="ECO:0000313" key="3">
    <source>
        <dbReference type="Proteomes" id="UP000467840"/>
    </source>
</evidence>
<feature type="compositionally biased region" description="Polar residues" evidence="1">
    <location>
        <begin position="56"/>
        <end position="72"/>
    </location>
</feature>
<accession>A0A6A6L622</accession>
<gene>
    <name evidence="2" type="ORF">GH714_033116</name>
</gene>
<dbReference type="AlphaFoldDB" id="A0A6A6L622"/>
<feature type="compositionally biased region" description="Polar residues" evidence="1">
    <location>
        <begin position="175"/>
        <end position="188"/>
    </location>
</feature>
<keyword evidence="3" id="KW-1185">Reference proteome</keyword>
<evidence type="ECO:0000313" key="2">
    <source>
        <dbReference type="EMBL" id="KAF2295523.1"/>
    </source>
</evidence>
<feature type="compositionally biased region" description="Basic and acidic residues" evidence="1">
    <location>
        <begin position="147"/>
        <end position="157"/>
    </location>
</feature>
<name>A0A6A6L622_HEVBR</name>
<evidence type="ECO:0000256" key="1">
    <source>
        <dbReference type="SAM" id="MobiDB-lite"/>
    </source>
</evidence>
<reference evidence="2 3" key="1">
    <citation type="journal article" date="2020" name="Mol. Plant">
        <title>The Chromosome-Based Rubber Tree Genome Provides New Insights into Spurge Genome Evolution and Rubber Biosynthesis.</title>
        <authorList>
            <person name="Liu J."/>
            <person name="Shi C."/>
            <person name="Shi C.C."/>
            <person name="Li W."/>
            <person name="Zhang Q.J."/>
            <person name="Zhang Y."/>
            <person name="Li K."/>
            <person name="Lu H.F."/>
            <person name="Shi C."/>
            <person name="Zhu S.T."/>
            <person name="Xiao Z.Y."/>
            <person name="Nan H."/>
            <person name="Yue Y."/>
            <person name="Zhu X.G."/>
            <person name="Wu Y."/>
            <person name="Hong X.N."/>
            <person name="Fan G.Y."/>
            <person name="Tong Y."/>
            <person name="Zhang D."/>
            <person name="Mao C.L."/>
            <person name="Liu Y.L."/>
            <person name="Hao S.J."/>
            <person name="Liu W.Q."/>
            <person name="Lv M.Q."/>
            <person name="Zhang H.B."/>
            <person name="Liu Y."/>
            <person name="Hu-Tang G.R."/>
            <person name="Wang J.P."/>
            <person name="Wang J.H."/>
            <person name="Sun Y.H."/>
            <person name="Ni S.B."/>
            <person name="Chen W.B."/>
            <person name="Zhang X.C."/>
            <person name="Jiao Y.N."/>
            <person name="Eichler E.E."/>
            <person name="Li G.H."/>
            <person name="Liu X."/>
            <person name="Gao L.Z."/>
        </authorList>
    </citation>
    <scope>NUCLEOTIDE SEQUENCE [LARGE SCALE GENOMIC DNA]</scope>
    <source>
        <strain evidence="3">cv. GT1</strain>
        <tissue evidence="2">Leaf</tissue>
    </source>
</reference>